<dbReference type="Proteomes" id="UP000316855">
    <property type="component" value="Chromosome"/>
</dbReference>
<dbReference type="EMBL" id="CP036343">
    <property type="protein sequence ID" value="QDT90469.1"/>
    <property type="molecule type" value="Genomic_DNA"/>
</dbReference>
<evidence type="ECO:0000313" key="1">
    <source>
        <dbReference type="EMBL" id="QDT90469.1"/>
    </source>
</evidence>
<gene>
    <name evidence="1" type="ORF">Pan161_21210</name>
</gene>
<dbReference type="AlphaFoldDB" id="A0A517VBV7"/>
<evidence type="ECO:0000313" key="2">
    <source>
        <dbReference type="Proteomes" id="UP000316855"/>
    </source>
</evidence>
<protein>
    <submittedName>
        <fullName evidence="1">Uncharacterized protein</fullName>
    </submittedName>
</protein>
<organism evidence="1 2">
    <name type="scientific">Gimesia algae</name>
    <dbReference type="NCBI Taxonomy" id="2527971"/>
    <lineage>
        <taxon>Bacteria</taxon>
        <taxon>Pseudomonadati</taxon>
        <taxon>Planctomycetota</taxon>
        <taxon>Planctomycetia</taxon>
        <taxon>Planctomycetales</taxon>
        <taxon>Planctomycetaceae</taxon>
        <taxon>Gimesia</taxon>
    </lineage>
</organism>
<accession>A0A517VBV7</accession>
<sequence>MVGYILIPLYTHLFVLLMEFWKLVAQMSACELCFVKSGEIYLLAGGISEWIRFHGFDKHSHEQKTPIELMCFL</sequence>
<keyword evidence="2" id="KW-1185">Reference proteome</keyword>
<dbReference type="KEGG" id="gax:Pan161_21210"/>
<name>A0A517VBV7_9PLAN</name>
<reference evidence="1 2" key="1">
    <citation type="submission" date="2019-02" db="EMBL/GenBank/DDBJ databases">
        <title>Deep-cultivation of Planctomycetes and their phenomic and genomic characterization uncovers novel biology.</title>
        <authorList>
            <person name="Wiegand S."/>
            <person name="Jogler M."/>
            <person name="Boedeker C."/>
            <person name="Pinto D."/>
            <person name="Vollmers J."/>
            <person name="Rivas-Marin E."/>
            <person name="Kohn T."/>
            <person name="Peeters S.H."/>
            <person name="Heuer A."/>
            <person name="Rast P."/>
            <person name="Oberbeckmann S."/>
            <person name="Bunk B."/>
            <person name="Jeske O."/>
            <person name="Meyerdierks A."/>
            <person name="Storesund J.E."/>
            <person name="Kallscheuer N."/>
            <person name="Luecker S."/>
            <person name="Lage O.M."/>
            <person name="Pohl T."/>
            <person name="Merkel B.J."/>
            <person name="Hornburger P."/>
            <person name="Mueller R.-W."/>
            <person name="Bruemmer F."/>
            <person name="Labrenz M."/>
            <person name="Spormann A.M."/>
            <person name="Op den Camp H."/>
            <person name="Overmann J."/>
            <person name="Amann R."/>
            <person name="Jetten M.S.M."/>
            <person name="Mascher T."/>
            <person name="Medema M.H."/>
            <person name="Devos D.P."/>
            <person name="Kaster A.-K."/>
            <person name="Ovreas L."/>
            <person name="Rohde M."/>
            <person name="Galperin M.Y."/>
            <person name="Jogler C."/>
        </authorList>
    </citation>
    <scope>NUCLEOTIDE SEQUENCE [LARGE SCALE GENOMIC DNA]</scope>
    <source>
        <strain evidence="1 2">Pan161</strain>
    </source>
</reference>
<proteinExistence type="predicted"/>